<feature type="non-terminal residue" evidence="1">
    <location>
        <position position="1"/>
    </location>
</feature>
<proteinExistence type="predicted"/>
<evidence type="ECO:0000313" key="1">
    <source>
        <dbReference type="EMBL" id="GBN09955.1"/>
    </source>
</evidence>
<dbReference type="AlphaFoldDB" id="A0A4Y2L5L1"/>
<reference evidence="1 2" key="1">
    <citation type="journal article" date="2019" name="Sci. Rep.">
        <title>Orb-weaving spider Araneus ventricosus genome elucidates the spidroin gene catalogue.</title>
        <authorList>
            <person name="Kono N."/>
            <person name="Nakamura H."/>
            <person name="Ohtoshi R."/>
            <person name="Moran D.A.P."/>
            <person name="Shinohara A."/>
            <person name="Yoshida Y."/>
            <person name="Fujiwara M."/>
            <person name="Mori M."/>
            <person name="Tomita M."/>
            <person name="Arakawa K."/>
        </authorList>
    </citation>
    <scope>NUCLEOTIDE SEQUENCE [LARGE SCALE GENOMIC DNA]</scope>
</reference>
<protein>
    <submittedName>
        <fullName evidence="1">Uncharacterized protein</fullName>
    </submittedName>
</protein>
<dbReference type="Proteomes" id="UP000499080">
    <property type="component" value="Unassembled WGS sequence"/>
</dbReference>
<gene>
    <name evidence="1" type="ORF">AVEN_214869_1</name>
</gene>
<comment type="caution">
    <text evidence="1">The sequence shown here is derived from an EMBL/GenBank/DDBJ whole genome shotgun (WGS) entry which is preliminary data.</text>
</comment>
<organism evidence="1 2">
    <name type="scientific">Araneus ventricosus</name>
    <name type="common">Orbweaver spider</name>
    <name type="synonym">Epeira ventricosa</name>
    <dbReference type="NCBI Taxonomy" id="182803"/>
    <lineage>
        <taxon>Eukaryota</taxon>
        <taxon>Metazoa</taxon>
        <taxon>Ecdysozoa</taxon>
        <taxon>Arthropoda</taxon>
        <taxon>Chelicerata</taxon>
        <taxon>Arachnida</taxon>
        <taxon>Araneae</taxon>
        <taxon>Araneomorphae</taxon>
        <taxon>Entelegynae</taxon>
        <taxon>Araneoidea</taxon>
        <taxon>Araneidae</taxon>
        <taxon>Araneus</taxon>
    </lineage>
</organism>
<sequence length="56" mass="6054">HPTSIDGTFKVDVIYLSFYMSGAISANATVVVSFEIPFSIPELCGVMRDPLLAADF</sequence>
<evidence type="ECO:0000313" key="2">
    <source>
        <dbReference type="Proteomes" id="UP000499080"/>
    </source>
</evidence>
<accession>A0A4Y2L5L1</accession>
<keyword evidence="2" id="KW-1185">Reference proteome</keyword>
<name>A0A4Y2L5L1_ARAVE</name>
<dbReference type="EMBL" id="BGPR01005412">
    <property type="protein sequence ID" value="GBN09955.1"/>
    <property type="molecule type" value="Genomic_DNA"/>
</dbReference>